<comment type="similarity">
    <text evidence="7">Belongs to the binding-protein-dependent transport system permease family.</text>
</comment>
<feature type="transmembrane region" description="Helical" evidence="7">
    <location>
        <begin position="12"/>
        <end position="30"/>
    </location>
</feature>
<evidence type="ECO:0000313" key="10">
    <source>
        <dbReference type="Proteomes" id="UP000529417"/>
    </source>
</evidence>
<evidence type="ECO:0000256" key="5">
    <source>
        <dbReference type="ARBA" id="ARBA00022989"/>
    </source>
</evidence>
<feature type="transmembrane region" description="Helical" evidence="7">
    <location>
        <begin position="134"/>
        <end position="158"/>
    </location>
</feature>
<evidence type="ECO:0000313" key="9">
    <source>
        <dbReference type="EMBL" id="NYS25377.1"/>
    </source>
</evidence>
<protein>
    <submittedName>
        <fullName evidence="9">ABC transporter permease</fullName>
    </submittedName>
</protein>
<proteinExistence type="inferred from homology"/>
<evidence type="ECO:0000256" key="1">
    <source>
        <dbReference type="ARBA" id="ARBA00004651"/>
    </source>
</evidence>
<dbReference type="Gene3D" id="1.10.3720.10">
    <property type="entry name" value="MetI-like"/>
    <property type="match status" value="1"/>
</dbReference>
<organism evidence="9 10">
    <name type="scientific">Rhabdonatronobacter sediminivivens</name>
    <dbReference type="NCBI Taxonomy" id="2743469"/>
    <lineage>
        <taxon>Bacteria</taxon>
        <taxon>Pseudomonadati</taxon>
        <taxon>Pseudomonadota</taxon>
        <taxon>Alphaproteobacteria</taxon>
        <taxon>Rhodobacterales</taxon>
        <taxon>Paracoccaceae</taxon>
        <taxon>Rhabdonatronobacter</taxon>
    </lineage>
</organism>
<dbReference type="AlphaFoldDB" id="A0A7Z0HZX5"/>
<keyword evidence="4 7" id="KW-0812">Transmembrane</keyword>
<gene>
    <name evidence="9" type="ORF">HUK65_10270</name>
</gene>
<evidence type="ECO:0000256" key="3">
    <source>
        <dbReference type="ARBA" id="ARBA00022475"/>
    </source>
</evidence>
<comment type="subcellular location">
    <subcellularLocation>
        <location evidence="1 7">Cell membrane</location>
        <topology evidence="1 7">Multi-pass membrane protein</topology>
    </subcellularLocation>
</comment>
<dbReference type="GO" id="GO:0055085">
    <property type="term" value="P:transmembrane transport"/>
    <property type="evidence" value="ECO:0007669"/>
    <property type="project" value="InterPro"/>
</dbReference>
<evidence type="ECO:0000256" key="6">
    <source>
        <dbReference type="ARBA" id="ARBA00023136"/>
    </source>
</evidence>
<dbReference type="SUPFAM" id="SSF161098">
    <property type="entry name" value="MetI-like"/>
    <property type="match status" value="1"/>
</dbReference>
<feature type="transmembrane region" description="Helical" evidence="7">
    <location>
        <begin position="236"/>
        <end position="261"/>
    </location>
</feature>
<dbReference type="PANTHER" id="PTHR43163">
    <property type="entry name" value="DIPEPTIDE TRANSPORT SYSTEM PERMEASE PROTEIN DPPB-RELATED"/>
    <property type="match status" value="1"/>
</dbReference>
<feature type="transmembrane region" description="Helical" evidence="7">
    <location>
        <begin position="178"/>
        <end position="200"/>
    </location>
</feature>
<evidence type="ECO:0000259" key="8">
    <source>
        <dbReference type="PROSITE" id="PS50928"/>
    </source>
</evidence>
<dbReference type="Pfam" id="PF00528">
    <property type="entry name" value="BPD_transp_1"/>
    <property type="match status" value="1"/>
</dbReference>
<reference evidence="9 10" key="1">
    <citation type="journal article" date="2000" name="Arch. Microbiol.">
        <title>Rhodobaca bogoriensis gen. nov. and sp. nov., an alkaliphilic purple nonsulfur bacterium from African Rift Valley soda lakes.</title>
        <authorList>
            <person name="Milford A.D."/>
            <person name="Achenbach L.A."/>
            <person name="Jung D.O."/>
            <person name="Madigan M.T."/>
        </authorList>
    </citation>
    <scope>NUCLEOTIDE SEQUENCE [LARGE SCALE GENOMIC DNA]</scope>
    <source>
        <strain evidence="9 10">2376</strain>
    </source>
</reference>
<dbReference type="InterPro" id="IPR000515">
    <property type="entry name" value="MetI-like"/>
</dbReference>
<sequence length="314" mass="34232">MVFFVLRRMLGMIPILFLITIGVFLVMQVLPGDPARMILGQEATPEALAAVRERLGLNQPLHMQYLSWLGNVMTGDLGRSMVDNSPVSRAILNALPVTLQITALALLVGLVIGVPAGVIAATSPGRLGDGVATFIGLTCISLPGFWVAVLLLYVFSLWLGWLPSSGFVRFSVDPWQSFLHSIMPAIALGLRPAGIFMRLVRSSMIEVMKSDYVRTARAKGLTARAVILRHGLRTSLIPLVTILSVEFAALLGNVVVIDTIFGLPGFGRLIFNSVLRLDLTMMQSLVLIFAVAVIVINLVTDILYFILDPRIKER</sequence>
<dbReference type="Proteomes" id="UP000529417">
    <property type="component" value="Unassembled WGS sequence"/>
</dbReference>
<dbReference type="CDD" id="cd06261">
    <property type="entry name" value="TM_PBP2"/>
    <property type="match status" value="1"/>
</dbReference>
<dbReference type="PROSITE" id="PS50928">
    <property type="entry name" value="ABC_TM1"/>
    <property type="match status" value="1"/>
</dbReference>
<dbReference type="PANTHER" id="PTHR43163:SF6">
    <property type="entry name" value="DIPEPTIDE TRANSPORT SYSTEM PERMEASE PROTEIN DPPB-RELATED"/>
    <property type="match status" value="1"/>
</dbReference>
<dbReference type="RefSeq" id="WP_179906080.1">
    <property type="nucleotide sequence ID" value="NZ_JACBXS010000018.1"/>
</dbReference>
<feature type="domain" description="ABC transmembrane type-1" evidence="8">
    <location>
        <begin position="95"/>
        <end position="300"/>
    </location>
</feature>
<feature type="transmembrane region" description="Helical" evidence="7">
    <location>
        <begin position="101"/>
        <end position="122"/>
    </location>
</feature>
<evidence type="ECO:0000256" key="4">
    <source>
        <dbReference type="ARBA" id="ARBA00022692"/>
    </source>
</evidence>
<dbReference type="GO" id="GO:0005886">
    <property type="term" value="C:plasma membrane"/>
    <property type="evidence" value="ECO:0007669"/>
    <property type="project" value="UniProtKB-SubCell"/>
</dbReference>
<dbReference type="InterPro" id="IPR035906">
    <property type="entry name" value="MetI-like_sf"/>
</dbReference>
<keyword evidence="2 7" id="KW-0813">Transport</keyword>
<dbReference type="InterPro" id="IPR045621">
    <property type="entry name" value="BPD_transp_1_N"/>
</dbReference>
<dbReference type="Pfam" id="PF19300">
    <property type="entry name" value="BPD_transp_1_N"/>
    <property type="match status" value="1"/>
</dbReference>
<keyword evidence="3" id="KW-1003">Cell membrane</keyword>
<accession>A0A7Z0HZX5</accession>
<name>A0A7Z0HZX5_9RHOB</name>
<keyword evidence="10" id="KW-1185">Reference proteome</keyword>
<evidence type="ECO:0000256" key="7">
    <source>
        <dbReference type="RuleBase" id="RU363032"/>
    </source>
</evidence>
<comment type="caution">
    <text evidence="9">The sequence shown here is derived from an EMBL/GenBank/DDBJ whole genome shotgun (WGS) entry which is preliminary data.</text>
</comment>
<keyword evidence="6 7" id="KW-0472">Membrane</keyword>
<dbReference type="EMBL" id="JACBXS010000018">
    <property type="protein sequence ID" value="NYS25377.1"/>
    <property type="molecule type" value="Genomic_DNA"/>
</dbReference>
<feature type="transmembrane region" description="Helical" evidence="7">
    <location>
        <begin position="281"/>
        <end position="307"/>
    </location>
</feature>
<evidence type="ECO:0000256" key="2">
    <source>
        <dbReference type="ARBA" id="ARBA00022448"/>
    </source>
</evidence>
<keyword evidence="5 7" id="KW-1133">Transmembrane helix</keyword>